<name>A0ABU0D137_9BACI</name>
<dbReference type="Proteomes" id="UP001232343">
    <property type="component" value="Unassembled WGS sequence"/>
</dbReference>
<reference evidence="2 3" key="1">
    <citation type="submission" date="2023-07" db="EMBL/GenBank/DDBJ databases">
        <title>Genomic Encyclopedia of Type Strains, Phase IV (KMG-IV): sequencing the most valuable type-strain genomes for metagenomic binning, comparative biology and taxonomic classification.</title>
        <authorList>
            <person name="Goeker M."/>
        </authorList>
    </citation>
    <scope>NUCLEOTIDE SEQUENCE [LARGE SCALE GENOMIC DNA]</scope>
    <source>
        <strain evidence="2 3">DSM 27848</strain>
    </source>
</reference>
<dbReference type="Pfam" id="PF08671">
    <property type="entry name" value="SinI"/>
    <property type="match status" value="1"/>
</dbReference>
<dbReference type="RefSeq" id="WP_244680312.1">
    <property type="nucleotide sequence ID" value="NZ_JALIRM010000001.1"/>
</dbReference>
<keyword evidence="2" id="KW-0238">DNA-binding</keyword>
<dbReference type="InterPro" id="IPR036281">
    <property type="entry name" value="SinR/SinI_dimer_dom_sf"/>
</dbReference>
<sequence length="45" mass="5296">MQKAIMVKPEQLDEEWVKLILAALNAGISPESIREFLHIHRFKKH</sequence>
<accession>A0ABU0D137</accession>
<evidence type="ECO:0000259" key="1">
    <source>
        <dbReference type="PROSITE" id="PS51500"/>
    </source>
</evidence>
<feature type="domain" description="Sin" evidence="1">
    <location>
        <begin position="3"/>
        <end position="41"/>
    </location>
</feature>
<dbReference type="SUPFAM" id="SSF47406">
    <property type="entry name" value="SinR repressor dimerisation domain-like"/>
    <property type="match status" value="1"/>
</dbReference>
<evidence type="ECO:0000313" key="3">
    <source>
        <dbReference type="Proteomes" id="UP001232343"/>
    </source>
</evidence>
<organism evidence="2 3">
    <name type="scientific">Lederbergia wuyishanensis</name>
    <dbReference type="NCBI Taxonomy" id="1347903"/>
    <lineage>
        <taxon>Bacteria</taxon>
        <taxon>Bacillati</taxon>
        <taxon>Bacillota</taxon>
        <taxon>Bacilli</taxon>
        <taxon>Bacillales</taxon>
        <taxon>Bacillaceae</taxon>
        <taxon>Lederbergia</taxon>
    </lineage>
</organism>
<dbReference type="InterPro" id="IPR010981">
    <property type="entry name" value="SinR/SinI_dimer_dom"/>
</dbReference>
<dbReference type="GO" id="GO:0003677">
    <property type="term" value="F:DNA binding"/>
    <property type="evidence" value="ECO:0007669"/>
    <property type="project" value="UniProtKB-KW"/>
</dbReference>
<gene>
    <name evidence="2" type="ORF">J2S14_000916</name>
</gene>
<dbReference type="PROSITE" id="PS51500">
    <property type="entry name" value="SIN"/>
    <property type="match status" value="1"/>
</dbReference>
<dbReference type="EMBL" id="JAUSUO010000001">
    <property type="protein sequence ID" value="MDQ0342123.1"/>
    <property type="molecule type" value="Genomic_DNA"/>
</dbReference>
<keyword evidence="3" id="KW-1185">Reference proteome</keyword>
<comment type="caution">
    <text evidence="2">The sequence shown here is derived from an EMBL/GenBank/DDBJ whole genome shotgun (WGS) entry which is preliminary data.</text>
</comment>
<proteinExistence type="predicted"/>
<protein>
    <submittedName>
        <fullName evidence="2">DNA-binding transcriptional MerR regulator</fullName>
    </submittedName>
</protein>
<evidence type="ECO:0000313" key="2">
    <source>
        <dbReference type="EMBL" id="MDQ0342123.1"/>
    </source>
</evidence>